<keyword evidence="4" id="KW-1185">Reference proteome</keyword>
<keyword evidence="2" id="KW-0812">Transmembrane</keyword>
<protein>
    <submittedName>
        <fullName evidence="3">Suppressor of F exclusion of phage T7</fullName>
    </submittedName>
</protein>
<keyword evidence="2" id="KW-0472">Membrane</keyword>
<accession>A0A0M7BC57</accession>
<dbReference type="InterPro" id="IPR007313">
    <property type="entry name" value="FxsA"/>
</dbReference>
<name>A0A0M7BC57_9RHOB</name>
<evidence type="ECO:0000256" key="2">
    <source>
        <dbReference type="SAM" id="Phobius"/>
    </source>
</evidence>
<dbReference type="GO" id="GO:0016020">
    <property type="term" value="C:membrane"/>
    <property type="evidence" value="ECO:0007669"/>
    <property type="project" value="InterPro"/>
</dbReference>
<dbReference type="Pfam" id="PF04186">
    <property type="entry name" value="FxsA"/>
    <property type="match status" value="1"/>
</dbReference>
<dbReference type="PANTHER" id="PTHR35335:SF1">
    <property type="entry name" value="UPF0716 PROTEIN FXSA"/>
    <property type="match status" value="1"/>
</dbReference>
<dbReference type="STRING" id="313367.JSE7799_02130"/>
<proteinExistence type="predicted"/>
<dbReference type="PANTHER" id="PTHR35335">
    <property type="entry name" value="UPF0716 PROTEIN FXSA"/>
    <property type="match status" value="1"/>
</dbReference>
<feature type="transmembrane region" description="Helical" evidence="2">
    <location>
        <begin position="28"/>
        <end position="46"/>
    </location>
</feature>
<dbReference type="NCBIfam" id="NF008528">
    <property type="entry name" value="PRK11463.1-2"/>
    <property type="match status" value="1"/>
</dbReference>
<dbReference type="AlphaFoldDB" id="A0A0M7BC57"/>
<organism evidence="3 4">
    <name type="scientific">Jannaschia seosinensis</name>
    <dbReference type="NCBI Taxonomy" id="313367"/>
    <lineage>
        <taxon>Bacteria</taxon>
        <taxon>Pseudomonadati</taxon>
        <taxon>Pseudomonadota</taxon>
        <taxon>Alphaproteobacteria</taxon>
        <taxon>Rhodobacterales</taxon>
        <taxon>Roseobacteraceae</taxon>
        <taxon>Jannaschia</taxon>
    </lineage>
</organism>
<evidence type="ECO:0000313" key="4">
    <source>
        <dbReference type="Proteomes" id="UP000049455"/>
    </source>
</evidence>
<reference evidence="3 4" key="1">
    <citation type="submission" date="2015-09" db="EMBL/GenBank/DDBJ databases">
        <authorList>
            <person name="Jackson K.R."/>
            <person name="Lunt B.L."/>
            <person name="Fisher J.N.B."/>
            <person name="Gardner A.V."/>
            <person name="Bailey M.E."/>
            <person name="Deus L.M."/>
            <person name="Earl A.S."/>
            <person name="Gibby P.D."/>
            <person name="Hartmann K.A."/>
            <person name="Liu J.E."/>
            <person name="Manci A.M."/>
            <person name="Nielsen D.A."/>
            <person name="Solomon M.B."/>
            <person name="Breakwell D.P."/>
            <person name="Burnett S.H."/>
            <person name="Grose J.H."/>
        </authorList>
    </citation>
    <scope>NUCLEOTIDE SEQUENCE [LARGE SCALE GENOMIC DNA]</scope>
    <source>
        <strain evidence="3 4">CECT 7799</strain>
    </source>
</reference>
<feature type="compositionally biased region" description="Basic and acidic residues" evidence="1">
    <location>
        <begin position="124"/>
        <end position="138"/>
    </location>
</feature>
<dbReference type="EMBL" id="CYPR01000142">
    <property type="protein sequence ID" value="CUH39404.1"/>
    <property type="molecule type" value="Genomic_DNA"/>
</dbReference>
<dbReference type="OrthoDB" id="9792788at2"/>
<evidence type="ECO:0000313" key="3">
    <source>
        <dbReference type="EMBL" id="CUH39404.1"/>
    </source>
</evidence>
<dbReference type="Proteomes" id="UP000049455">
    <property type="component" value="Unassembled WGS sequence"/>
</dbReference>
<feature type="region of interest" description="Disordered" evidence="1">
    <location>
        <begin position="121"/>
        <end position="158"/>
    </location>
</feature>
<keyword evidence="2" id="KW-1133">Transmembrane helix</keyword>
<gene>
    <name evidence="3" type="primary">fxsA</name>
    <name evidence="3" type="ORF">JSE7799_02130</name>
</gene>
<dbReference type="RefSeq" id="WP_055663599.1">
    <property type="nucleotide sequence ID" value="NZ_CYPR01000142.1"/>
</dbReference>
<sequence>MWLFAIFVAVPILEIALFIQVGGWLGLWPTLAIVIATAALGTWLVRRQGLAEIARIQKSLGELRDPTRPLAHGAMILASGLLLLTPGFFTDALGFALLVPGVRDAVLSYIRKRIKVQSFRMGRPPHEAPRPVDPRSDVLEGEYVEVPPRDGPSGWTRH</sequence>
<evidence type="ECO:0000256" key="1">
    <source>
        <dbReference type="SAM" id="MobiDB-lite"/>
    </source>
</evidence>